<dbReference type="SMART" id="SM00065">
    <property type="entry name" value="GAF"/>
    <property type="match status" value="2"/>
</dbReference>
<comment type="caution">
    <text evidence="7">The sequence shown here is derived from an EMBL/GenBank/DDBJ whole genome shotgun (WGS) entry which is preliminary data.</text>
</comment>
<dbReference type="Proteomes" id="UP000567795">
    <property type="component" value="Unassembled WGS sequence"/>
</dbReference>
<keyword evidence="8" id="KW-1185">Reference proteome</keyword>
<keyword evidence="3" id="KW-0902">Two-component regulatory system</keyword>
<evidence type="ECO:0000256" key="3">
    <source>
        <dbReference type="ARBA" id="ARBA00023012"/>
    </source>
</evidence>
<dbReference type="InterPro" id="IPR029016">
    <property type="entry name" value="GAF-like_dom_sf"/>
</dbReference>
<feature type="region of interest" description="Disordered" evidence="4">
    <location>
        <begin position="624"/>
        <end position="700"/>
    </location>
</feature>
<feature type="domain" description="GAF" evidence="5">
    <location>
        <begin position="298"/>
        <end position="442"/>
    </location>
</feature>
<dbReference type="CDD" id="cd16917">
    <property type="entry name" value="HATPase_UhpB-NarQ-NarX-like"/>
    <property type="match status" value="1"/>
</dbReference>
<evidence type="ECO:0000259" key="6">
    <source>
        <dbReference type="SMART" id="SM00387"/>
    </source>
</evidence>
<dbReference type="GO" id="GO:0046983">
    <property type="term" value="F:protein dimerization activity"/>
    <property type="evidence" value="ECO:0007669"/>
    <property type="project" value="InterPro"/>
</dbReference>
<dbReference type="InterPro" id="IPR050482">
    <property type="entry name" value="Sensor_HK_TwoCompSys"/>
</dbReference>
<dbReference type="InterPro" id="IPR011712">
    <property type="entry name" value="Sig_transdc_His_kin_sub3_dim/P"/>
</dbReference>
<dbReference type="Gene3D" id="3.30.450.40">
    <property type="match status" value="2"/>
</dbReference>
<accession>A0A852ZSZ9</accession>
<dbReference type="AlphaFoldDB" id="A0A852ZSZ9"/>
<feature type="compositionally biased region" description="Low complexity" evidence="4">
    <location>
        <begin position="639"/>
        <end position="678"/>
    </location>
</feature>
<dbReference type="Gene3D" id="1.20.5.1930">
    <property type="match status" value="1"/>
</dbReference>
<dbReference type="GO" id="GO:0000155">
    <property type="term" value="F:phosphorelay sensor kinase activity"/>
    <property type="evidence" value="ECO:0007669"/>
    <property type="project" value="InterPro"/>
</dbReference>
<dbReference type="PANTHER" id="PTHR24421:SF56">
    <property type="entry name" value="OXYGEN SENSOR HISTIDINE KINASE RESPONSE REGULATOR DOST"/>
    <property type="match status" value="1"/>
</dbReference>
<feature type="domain" description="Histidine kinase/HSP90-like ATPase" evidence="6">
    <location>
        <begin position="555"/>
        <end position="700"/>
    </location>
</feature>
<dbReference type="Gene3D" id="3.30.565.10">
    <property type="entry name" value="Histidine kinase-like ATPase, C-terminal domain"/>
    <property type="match status" value="1"/>
</dbReference>
<evidence type="ECO:0000313" key="8">
    <source>
        <dbReference type="Proteomes" id="UP000567795"/>
    </source>
</evidence>
<feature type="compositionally biased region" description="Basic and acidic residues" evidence="4">
    <location>
        <begin position="7"/>
        <end position="21"/>
    </location>
</feature>
<proteinExistence type="predicted"/>
<dbReference type="SUPFAM" id="SSF55781">
    <property type="entry name" value="GAF domain-like"/>
    <property type="match status" value="2"/>
</dbReference>
<evidence type="ECO:0000256" key="2">
    <source>
        <dbReference type="ARBA" id="ARBA00022777"/>
    </source>
</evidence>
<dbReference type="InterPro" id="IPR003018">
    <property type="entry name" value="GAF"/>
</dbReference>
<dbReference type="Pfam" id="PF13185">
    <property type="entry name" value="GAF_2"/>
    <property type="match status" value="2"/>
</dbReference>
<feature type="domain" description="GAF" evidence="5">
    <location>
        <begin position="129"/>
        <end position="277"/>
    </location>
</feature>
<gene>
    <name evidence="7" type="ORF">FHU37_002402</name>
</gene>
<feature type="region of interest" description="Disordered" evidence="4">
    <location>
        <begin position="1"/>
        <end position="78"/>
    </location>
</feature>
<dbReference type="Pfam" id="PF02518">
    <property type="entry name" value="HATPase_c"/>
    <property type="match status" value="1"/>
</dbReference>
<dbReference type="InterPro" id="IPR003594">
    <property type="entry name" value="HATPase_dom"/>
</dbReference>
<dbReference type="Pfam" id="PF07730">
    <property type="entry name" value="HisKA_3"/>
    <property type="match status" value="1"/>
</dbReference>
<dbReference type="SUPFAM" id="SSF55874">
    <property type="entry name" value="ATPase domain of HSP90 chaperone/DNA topoisomerase II/histidine kinase"/>
    <property type="match status" value="1"/>
</dbReference>
<name>A0A852ZSZ9_9ACTN</name>
<feature type="compositionally biased region" description="Gly residues" evidence="4">
    <location>
        <begin position="38"/>
        <end position="48"/>
    </location>
</feature>
<evidence type="ECO:0000313" key="7">
    <source>
        <dbReference type="EMBL" id="NYI05459.1"/>
    </source>
</evidence>
<reference evidence="7 8" key="1">
    <citation type="submission" date="2020-07" db="EMBL/GenBank/DDBJ databases">
        <title>Sequencing the genomes of 1000 actinobacteria strains.</title>
        <authorList>
            <person name="Klenk H.-P."/>
        </authorList>
    </citation>
    <scope>NUCLEOTIDE SEQUENCE [LARGE SCALE GENOMIC DNA]</scope>
    <source>
        <strain evidence="7 8">DSM 42178</strain>
    </source>
</reference>
<dbReference type="SMART" id="SM00387">
    <property type="entry name" value="HATPase_c"/>
    <property type="match status" value="1"/>
</dbReference>
<dbReference type="EMBL" id="JACBZD010000001">
    <property type="protein sequence ID" value="NYI05459.1"/>
    <property type="molecule type" value="Genomic_DNA"/>
</dbReference>
<keyword evidence="1" id="KW-0808">Transferase</keyword>
<evidence type="ECO:0000259" key="5">
    <source>
        <dbReference type="SMART" id="SM00065"/>
    </source>
</evidence>
<dbReference type="GO" id="GO:0016020">
    <property type="term" value="C:membrane"/>
    <property type="evidence" value="ECO:0007669"/>
    <property type="project" value="InterPro"/>
</dbReference>
<keyword evidence="2 7" id="KW-0418">Kinase</keyword>
<dbReference type="InterPro" id="IPR036890">
    <property type="entry name" value="HATPase_C_sf"/>
</dbReference>
<protein>
    <submittedName>
        <fullName evidence="7">Signal transduction histidine kinase</fullName>
    </submittedName>
</protein>
<sequence length="700" mass="72100">MAVAGHDQGRGQGEDRGHDRPTGPTDHPGPGGSEARRPGGGRYAGGIGELFTTPTDAPGPPTSPANALDTPGTPGLASSLPGLGSLGLGSLGLGSLVEEVLERLKGALDVTGRMRLLLEAVVSIGSDLELRGMLRRIVETAVHLSGARYGALGVLSPDGDSLSEFIHVGIDEATAAAIGELPQGRGVLGALIASPMAMRIPDISRHPQSYGFPPGHPPMHSFLGVPVRLGNAVFGNLYLSEKQGASEFTTEDEHLVQALAVSAGVAISNARLYESARRREHWISGSAAVTTRLLSEEDAEQALTVVADQARQLADARAGIVLLTEPDGSLVVRAACGEGLHGAEGAELPARSDAARRLRAGETVFLPDASPRAPLMTTDLLDPLGPVMMVPLTSGDEVLGALAVGRDPGRAAFTAEEQRLAASFASQAALALRLAEAQRGRDRLAVLEDRDRIARDLHDVVIQRLFATGMQLQGAARAATDPDVVARVDRAVDELDATIQDVRTAIFALQHEPEAAEAGLRARVLREAGAVTVALGFAPAVRFVGPVDARVHDPVARNLLAVLREALSNAARHARATAVEVSVEVAGDAVTLTVTDDGVGLPDGLSRRSGLANIVRRAEALDGTAEIGTAPGPSAGRVAAAPEEPAASEGPAAFEGPAASEGPATAPEGPAAASTPGADAVDRPGARPGTRLCWRVPLHD</sequence>
<evidence type="ECO:0000256" key="4">
    <source>
        <dbReference type="SAM" id="MobiDB-lite"/>
    </source>
</evidence>
<evidence type="ECO:0000256" key="1">
    <source>
        <dbReference type="ARBA" id="ARBA00022679"/>
    </source>
</evidence>
<dbReference type="RefSeq" id="WP_179814194.1">
    <property type="nucleotide sequence ID" value="NZ_JACBZD010000001.1"/>
</dbReference>
<dbReference type="PANTHER" id="PTHR24421">
    <property type="entry name" value="NITRATE/NITRITE SENSOR PROTEIN NARX-RELATED"/>
    <property type="match status" value="1"/>
</dbReference>
<organism evidence="7 8">
    <name type="scientific">Allostreptomyces psammosilenae</name>
    <dbReference type="NCBI Taxonomy" id="1892865"/>
    <lineage>
        <taxon>Bacteria</taxon>
        <taxon>Bacillati</taxon>
        <taxon>Actinomycetota</taxon>
        <taxon>Actinomycetes</taxon>
        <taxon>Kitasatosporales</taxon>
        <taxon>Streptomycetaceae</taxon>
        <taxon>Allostreptomyces</taxon>
    </lineage>
</organism>